<name>X1ER71_9ZZZZ</name>
<gene>
    <name evidence="1" type="ORF">S01H4_54158</name>
</gene>
<dbReference type="InterPro" id="IPR029063">
    <property type="entry name" value="SAM-dependent_MTases_sf"/>
</dbReference>
<proteinExistence type="predicted"/>
<dbReference type="Gene3D" id="3.40.50.150">
    <property type="entry name" value="Vaccinia Virus protein VP39"/>
    <property type="match status" value="1"/>
</dbReference>
<dbReference type="InterPro" id="IPR002052">
    <property type="entry name" value="DNA_methylase_N6_adenine_CS"/>
</dbReference>
<dbReference type="PROSITE" id="PS00092">
    <property type="entry name" value="N6_MTASE"/>
    <property type="match status" value="1"/>
</dbReference>
<dbReference type="GO" id="GO:0032259">
    <property type="term" value="P:methylation"/>
    <property type="evidence" value="ECO:0007669"/>
    <property type="project" value="InterPro"/>
</dbReference>
<evidence type="ECO:0008006" key="2">
    <source>
        <dbReference type="Google" id="ProtNLM"/>
    </source>
</evidence>
<comment type="caution">
    <text evidence="1">The sequence shown here is derived from an EMBL/GenBank/DDBJ whole genome shotgun (WGS) entry which is preliminary data.</text>
</comment>
<reference evidence="1" key="1">
    <citation type="journal article" date="2014" name="Front. Microbiol.">
        <title>High frequency of phylogenetically diverse reductive dehalogenase-homologous genes in deep subseafloor sedimentary metagenomes.</title>
        <authorList>
            <person name="Kawai M."/>
            <person name="Futagami T."/>
            <person name="Toyoda A."/>
            <person name="Takaki Y."/>
            <person name="Nishi S."/>
            <person name="Hori S."/>
            <person name="Arai W."/>
            <person name="Tsubouchi T."/>
            <person name="Morono Y."/>
            <person name="Uchiyama I."/>
            <person name="Ito T."/>
            <person name="Fujiyama A."/>
            <person name="Inagaki F."/>
            <person name="Takami H."/>
        </authorList>
    </citation>
    <scope>NUCLEOTIDE SEQUENCE</scope>
    <source>
        <strain evidence="1">Expedition CK06-06</strain>
    </source>
</reference>
<protein>
    <recommendedName>
        <fullName evidence="2">Methyltransferase small domain-containing protein</fullName>
    </recommendedName>
</protein>
<accession>X1ER71</accession>
<evidence type="ECO:0000313" key="1">
    <source>
        <dbReference type="EMBL" id="GAH11128.1"/>
    </source>
</evidence>
<organism evidence="1">
    <name type="scientific">marine sediment metagenome</name>
    <dbReference type="NCBI Taxonomy" id="412755"/>
    <lineage>
        <taxon>unclassified sequences</taxon>
        <taxon>metagenomes</taxon>
        <taxon>ecological metagenomes</taxon>
    </lineage>
</organism>
<dbReference type="AlphaFoldDB" id="X1ER71"/>
<dbReference type="EMBL" id="BART01031143">
    <property type="protein sequence ID" value="GAH11128.1"/>
    <property type="molecule type" value="Genomic_DNA"/>
</dbReference>
<dbReference type="SUPFAM" id="SSF53335">
    <property type="entry name" value="S-adenosyl-L-methionine-dependent methyltransferases"/>
    <property type="match status" value="1"/>
</dbReference>
<sequence>MLKDITFYYTNEKMVKDLISILPIKKTDTVLDAGSGKNKVWFNNFPVEEKYECEIEDGCDFMEWNKRVDWIIGNPPFDKQKCFLEQAVKIAQKGIAFLGNINFWNGLTSKRLETIKNDGFELQRIHIVSDKRWFGRYYFLIFEKKKGILSWERKTY</sequence>
<dbReference type="GO" id="GO:0008168">
    <property type="term" value="F:methyltransferase activity"/>
    <property type="evidence" value="ECO:0007669"/>
    <property type="project" value="InterPro"/>
</dbReference>
<dbReference type="GO" id="GO:0003676">
    <property type="term" value="F:nucleic acid binding"/>
    <property type="evidence" value="ECO:0007669"/>
    <property type="project" value="InterPro"/>
</dbReference>